<name>A0A5P2C0W2_STRVZ</name>
<protein>
    <submittedName>
        <fullName evidence="2">Uncharacterized protein</fullName>
    </submittedName>
</protein>
<evidence type="ECO:0000256" key="1">
    <source>
        <dbReference type="SAM" id="MobiDB-lite"/>
    </source>
</evidence>
<feature type="region of interest" description="Disordered" evidence="1">
    <location>
        <begin position="1"/>
        <end position="65"/>
    </location>
</feature>
<organism evidence="2 3">
    <name type="scientific">Streptomyces venezuelae</name>
    <dbReference type="NCBI Taxonomy" id="54571"/>
    <lineage>
        <taxon>Bacteria</taxon>
        <taxon>Bacillati</taxon>
        <taxon>Actinomycetota</taxon>
        <taxon>Actinomycetes</taxon>
        <taxon>Kitasatosporales</taxon>
        <taxon>Streptomycetaceae</taxon>
        <taxon>Streptomyces</taxon>
    </lineage>
</organism>
<dbReference type="Proteomes" id="UP000322927">
    <property type="component" value="Chromosome"/>
</dbReference>
<reference evidence="2 3" key="1">
    <citation type="submission" date="2018-05" db="EMBL/GenBank/DDBJ databases">
        <title>Streptomyces venezuelae.</title>
        <authorList>
            <person name="Kim W."/>
            <person name="Lee N."/>
            <person name="Cho B.-K."/>
        </authorList>
    </citation>
    <scope>NUCLEOTIDE SEQUENCE [LARGE SCALE GENOMIC DNA]</scope>
    <source>
        <strain evidence="2 3">ATCC 14584</strain>
    </source>
</reference>
<dbReference type="AlphaFoldDB" id="A0A5P2C0W2"/>
<gene>
    <name evidence="2" type="ORF">DEJ48_20935</name>
</gene>
<proteinExistence type="predicted"/>
<sequence length="65" mass="7305">MGQRDDLGHGDAEVDQVPELRYRDALARERGRRQGHEQGDGRRAGQAPAAYESQDRGESWVLEQA</sequence>
<evidence type="ECO:0000313" key="2">
    <source>
        <dbReference type="EMBL" id="QES35558.1"/>
    </source>
</evidence>
<dbReference type="EMBL" id="CP029192">
    <property type="protein sequence ID" value="QES35558.1"/>
    <property type="molecule type" value="Genomic_DNA"/>
</dbReference>
<accession>A0A5P2C0W2</accession>
<feature type="compositionally biased region" description="Basic and acidic residues" evidence="1">
    <location>
        <begin position="1"/>
        <end position="43"/>
    </location>
</feature>
<evidence type="ECO:0000313" key="3">
    <source>
        <dbReference type="Proteomes" id="UP000322927"/>
    </source>
</evidence>